<accession>A0AA97FCB0</accession>
<dbReference type="GeneID" id="85230345"/>
<dbReference type="PANTHER" id="PTHR42951:SF17">
    <property type="entry name" value="METALLO-BETA-LACTAMASE DOMAIN-CONTAINING PROTEIN"/>
    <property type="match status" value="1"/>
</dbReference>
<dbReference type="CDD" id="cd07721">
    <property type="entry name" value="yflN-like_MBL-fold"/>
    <property type="match status" value="1"/>
</dbReference>
<dbReference type="Pfam" id="PF00753">
    <property type="entry name" value="Lactamase_B"/>
    <property type="match status" value="1"/>
</dbReference>
<feature type="domain" description="Metallo-beta-lactamase" evidence="1">
    <location>
        <begin position="17"/>
        <end position="212"/>
    </location>
</feature>
<gene>
    <name evidence="2" type="ORF">F1737_09225</name>
</gene>
<evidence type="ECO:0000313" key="2">
    <source>
        <dbReference type="EMBL" id="WOF16855.1"/>
    </source>
</evidence>
<dbReference type="InterPro" id="IPR001279">
    <property type="entry name" value="Metallo-B-lactamas"/>
</dbReference>
<dbReference type="PANTHER" id="PTHR42951">
    <property type="entry name" value="METALLO-BETA-LACTAMASE DOMAIN-CONTAINING"/>
    <property type="match status" value="1"/>
</dbReference>
<dbReference type="EMBL" id="CP043875">
    <property type="protein sequence ID" value="WOF16855.1"/>
    <property type="molecule type" value="Genomic_DNA"/>
</dbReference>
<dbReference type="AlphaFoldDB" id="A0AA97FCB0"/>
<dbReference type="InterPro" id="IPR036866">
    <property type="entry name" value="RibonucZ/Hydroxyglut_hydro"/>
</dbReference>
<dbReference type="Gene3D" id="3.60.15.10">
    <property type="entry name" value="Ribonuclease Z/Hydroxyacylglutathione hydrolase-like"/>
    <property type="match status" value="1"/>
</dbReference>
<dbReference type="Proteomes" id="UP001301797">
    <property type="component" value="Chromosome"/>
</dbReference>
<keyword evidence="3" id="KW-1185">Reference proteome</keyword>
<sequence length="228" mass="24831">MTDHIIPVSWNIMNSVFVSSYIVSEEGTIVIDTGYPGSEHDILDKIAAVGKSPEDVDLIIVTHGHPDHAGSAFGLRSKTGAKVLMHHLDLNRVRSGHQGKLKPACLSGKLLASRFERENTIFPPFEPDILISASYSLEDFGVAGTVIPTPGHTQGSVSVVLKSGDAFVGDLIFPSMLSGRPHMPYWADNKKEVLKSVKKVLNYSPARIYGGHCGPFSAEDVRRNMRIK</sequence>
<dbReference type="RefSeq" id="WP_317136292.1">
    <property type="nucleotide sequence ID" value="NZ_CP043875.1"/>
</dbReference>
<reference evidence="2 3" key="1">
    <citation type="submission" date="2019-09" db="EMBL/GenBank/DDBJ databases">
        <title>The complete genome of Methanoplanus sp. FWC-SCC4.</title>
        <authorList>
            <person name="Chen S.-C."/>
            <person name="Zhou Y.-Z."/>
            <person name="Lai M.-C."/>
        </authorList>
    </citation>
    <scope>NUCLEOTIDE SEQUENCE [LARGE SCALE GENOMIC DNA]</scope>
    <source>
        <strain evidence="2 3">FWC-SCC4</strain>
    </source>
</reference>
<dbReference type="SUPFAM" id="SSF56281">
    <property type="entry name" value="Metallo-hydrolase/oxidoreductase"/>
    <property type="match status" value="1"/>
</dbReference>
<evidence type="ECO:0000313" key="3">
    <source>
        <dbReference type="Proteomes" id="UP001301797"/>
    </source>
</evidence>
<name>A0AA97FCB0_9EURY</name>
<proteinExistence type="predicted"/>
<dbReference type="SMART" id="SM00849">
    <property type="entry name" value="Lactamase_B"/>
    <property type="match status" value="1"/>
</dbReference>
<protein>
    <submittedName>
        <fullName evidence="2">MBL fold metallo-hydrolase</fullName>
    </submittedName>
</protein>
<organism evidence="2 3">
    <name type="scientific">Methanochimaera problematica</name>
    <dbReference type="NCBI Taxonomy" id="2609417"/>
    <lineage>
        <taxon>Archaea</taxon>
        <taxon>Methanobacteriati</taxon>
        <taxon>Methanobacteriota</taxon>
        <taxon>Stenosarchaea group</taxon>
        <taxon>Methanomicrobia</taxon>
        <taxon>Methanomicrobiales</taxon>
        <taxon>Methanomicrobiaceae</taxon>
        <taxon>Methanochimaera</taxon>
    </lineage>
</organism>
<dbReference type="InterPro" id="IPR050855">
    <property type="entry name" value="NDM-1-like"/>
</dbReference>
<dbReference type="KEGG" id="mefw:F1737_09225"/>
<evidence type="ECO:0000259" key="1">
    <source>
        <dbReference type="SMART" id="SM00849"/>
    </source>
</evidence>